<dbReference type="InterPro" id="IPR039357">
    <property type="entry name" value="SRD5A/TECR"/>
</dbReference>
<accession>A0A8J5QL39</accession>
<feature type="transmembrane region" description="Helical" evidence="9">
    <location>
        <begin position="260"/>
        <end position="285"/>
    </location>
</feature>
<dbReference type="InterPro" id="IPR001104">
    <property type="entry name" value="3-oxo-5_a-steroid_4-DH_C"/>
</dbReference>
<comment type="caution">
    <text evidence="11">The sequence shown here is derived from an EMBL/GenBank/DDBJ whole genome shotgun (WGS) entry which is preliminary data.</text>
</comment>
<evidence type="ECO:0000256" key="7">
    <source>
        <dbReference type="ARBA" id="ARBA00023098"/>
    </source>
</evidence>
<feature type="domain" description="3-oxo-5-alpha-steroid 4-dehydrogenase C-terminal" evidence="10">
    <location>
        <begin position="155"/>
        <end position="313"/>
    </location>
</feature>
<feature type="transmembrane region" description="Helical" evidence="9">
    <location>
        <begin position="202"/>
        <end position="220"/>
    </location>
</feature>
<evidence type="ECO:0000256" key="4">
    <source>
        <dbReference type="ARBA" id="ARBA00022692"/>
    </source>
</evidence>
<evidence type="ECO:0000313" key="11">
    <source>
        <dbReference type="EMBL" id="KAG7662445.1"/>
    </source>
</evidence>
<dbReference type="PROSITE" id="PS50244">
    <property type="entry name" value="S5A_REDUCTASE"/>
    <property type="match status" value="1"/>
</dbReference>
<dbReference type="GeneID" id="73470893"/>
<dbReference type="GO" id="GO:0042761">
    <property type="term" value="P:very long-chain fatty acid biosynthetic process"/>
    <property type="evidence" value="ECO:0007669"/>
    <property type="project" value="TreeGrafter"/>
</dbReference>
<feature type="transmembrane region" description="Helical" evidence="9">
    <location>
        <begin position="166"/>
        <end position="182"/>
    </location>
</feature>
<dbReference type="GO" id="GO:0016020">
    <property type="term" value="C:membrane"/>
    <property type="evidence" value="ECO:0007669"/>
    <property type="project" value="UniProtKB-SubCell"/>
</dbReference>
<dbReference type="OrthoDB" id="540503at2759"/>
<keyword evidence="4 9" id="KW-0812">Transmembrane</keyword>
<comment type="similarity">
    <text evidence="2">Belongs to the steroid 5-alpha reductase family.</text>
</comment>
<dbReference type="PANTHER" id="PTHR10556">
    <property type="entry name" value="3-OXO-5-ALPHA-STEROID 4-DEHYDROGENASE"/>
    <property type="match status" value="1"/>
</dbReference>
<dbReference type="PANTHER" id="PTHR10556:SF28">
    <property type="entry name" value="VERY-LONG-CHAIN ENOYL-COA REDUCTASE"/>
    <property type="match status" value="1"/>
</dbReference>
<comment type="subcellular location">
    <subcellularLocation>
        <location evidence="1">Membrane</location>
        <topology evidence="1">Multi-pass membrane protein</topology>
    </subcellularLocation>
</comment>
<proteinExistence type="inferred from homology"/>
<evidence type="ECO:0000256" key="8">
    <source>
        <dbReference type="ARBA" id="ARBA00023136"/>
    </source>
</evidence>
<dbReference type="Pfam" id="PF02544">
    <property type="entry name" value="Steroid_dh"/>
    <property type="match status" value="1"/>
</dbReference>
<dbReference type="AlphaFoldDB" id="A0A8J5QL39"/>
<evidence type="ECO:0000256" key="5">
    <source>
        <dbReference type="ARBA" id="ARBA00022989"/>
    </source>
</evidence>
<evidence type="ECO:0000256" key="3">
    <source>
        <dbReference type="ARBA" id="ARBA00022516"/>
    </source>
</evidence>
<dbReference type="GO" id="GO:0016627">
    <property type="term" value="F:oxidoreductase activity, acting on the CH-CH group of donors"/>
    <property type="evidence" value="ECO:0007669"/>
    <property type="project" value="InterPro"/>
</dbReference>
<reference evidence="11 12" key="1">
    <citation type="journal article" date="2021" name="DNA Res.">
        <title>Genome analysis of Candida subhashii reveals its hybrid nature and dual mitochondrial genome conformations.</title>
        <authorList>
            <person name="Mixao V."/>
            <person name="Hegedusova E."/>
            <person name="Saus E."/>
            <person name="Pryszcz L.P."/>
            <person name="Cillingova A."/>
            <person name="Nosek J."/>
            <person name="Gabaldon T."/>
        </authorList>
    </citation>
    <scope>NUCLEOTIDE SEQUENCE [LARGE SCALE GENOMIC DNA]</scope>
    <source>
        <strain evidence="11 12">CBS 10753</strain>
    </source>
</reference>
<dbReference type="RefSeq" id="XP_049262678.1">
    <property type="nucleotide sequence ID" value="XM_049408015.1"/>
</dbReference>
<keyword evidence="8 9" id="KW-0472">Membrane</keyword>
<dbReference type="EMBL" id="JAGSYN010000179">
    <property type="protein sequence ID" value="KAG7662445.1"/>
    <property type="molecule type" value="Genomic_DNA"/>
</dbReference>
<keyword evidence="6" id="KW-0560">Oxidoreductase</keyword>
<keyword evidence="3" id="KW-0444">Lipid biosynthesis</keyword>
<name>A0A8J5QL39_9ASCO</name>
<protein>
    <submittedName>
        <fullName evidence="11">TSC13</fullName>
    </submittedName>
</protein>
<evidence type="ECO:0000256" key="9">
    <source>
        <dbReference type="SAM" id="Phobius"/>
    </source>
</evidence>
<evidence type="ECO:0000313" key="12">
    <source>
        <dbReference type="Proteomes" id="UP000694255"/>
    </source>
</evidence>
<evidence type="ECO:0000259" key="10">
    <source>
        <dbReference type="Pfam" id="PF02544"/>
    </source>
</evidence>
<sequence>MTTIDVRSRSKSIKGLSSNELTPDDLVSDLVHELCNDNNISQHRLRLTMFDKTTGKQKPLDINKTFMDNGVPENAKYIELFAKDLGPQISWRTVFIVEYFGPFIFHPIFYFFKLWYGVDTIEHTQTQQLAFIMVLLHFLKREYETINVHKFSNATMPIFNIFKNSSHYWILSGFNLAYFIYGPTHDSGISKYIFHVNDLPSWLNYTLFGLWVYAELSNYITHKILAGLRDKDTKKYVIPFGYGFNLVACPNYFFESLSWLAYALMVGNWSAWLFLAVSAGQMWLWAIKKNKRYLKTFGDDYKKLKRKIFVPFVI</sequence>
<keyword evidence="12" id="KW-1185">Reference proteome</keyword>
<evidence type="ECO:0000256" key="2">
    <source>
        <dbReference type="ARBA" id="ARBA00007742"/>
    </source>
</evidence>
<evidence type="ECO:0000256" key="1">
    <source>
        <dbReference type="ARBA" id="ARBA00004141"/>
    </source>
</evidence>
<gene>
    <name evidence="11" type="ORF">J8A68_004093</name>
</gene>
<evidence type="ECO:0000256" key="6">
    <source>
        <dbReference type="ARBA" id="ARBA00023002"/>
    </source>
</evidence>
<organism evidence="11 12">
    <name type="scientific">[Candida] subhashii</name>
    <dbReference type="NCBI Taxonomy" id="561895"/>
    <lineage>
        <taxon>Eukaryota</taxon>
        <taxon>Fungi</taxon>
        <taxon>Dikarya</taxon>
        <taxon>Ascomycota</taxon>
        <taxon>Saccharomycotina</taxon>
        <taxon>Pichiomycetes</taxon>
        <taxon>Debaryomycetaceae</taxon>
        <taxon>Spathaspora</taxon>
    </lineage>
</organism>
<feature type="transmembrane region" description="Helical" evidence="9">
    <location>
        <begin position="236"/>
        <end position="254"/>
    </location>
</feature>
<dbReference type="Proteomes" id="UP000694255">
    <property type="component" value="Unassembled WGS sequence"/>
</dbReference>
<keyword evidence="5 9" id="KW-1133">Transmembrane helix</keyword>
<keyword evidence="7" id="KW-0443">Lipid metabolism</keyword>